<dbReference type="InterPro" id="IPR022271">
    <property type="entry name" value="Lipocalin_ApoD"/>
</dbReference>
<dbReference type="SUPFAM" id="SSF50814">
    <property type="entry name" value="Lipocalins"/>
    <property type="match status" value="1"/>
</dbReference>
<dbReference type="PANTHER" id="PTHR10612:SF34">
    <property type="entry name" value="APOLIPOPROTEIN D"/>
    <property type="match status" value="1"/>
</dbReference>
<comment type="caution">
    <text evidence="3">The sequence shown here is derived from an EMBL/GenBank/DDBJ whole genome shotgun (WGS) entry which is preliminary data.</text>
</comment>
<reference evidence="3" key="1">
    <citation type="submission" date="2022-07" db="EMBL/GenBank/DDBJ databases">
        <title>Genome analysis of Parmales, a sister group of diatoms, reveals the evolutionary specialization of diatoms from phago-mixotrophs to photoautotrophs.</title>
        <authorList>
            <person name="Ban H."/>
            <person name="Sato S."/>
            <person name="Yoshikawa S."/>
            <person name="Kazumasa Y."/>
            <person name="Nakamura Y."/>
            <person name="Ichinomiya M."/>
            <person name="Saitoh K."/>
            <person name="Sato N."/>
            <person name="Blanc-Mathieu R."/>
            <person name="Endo H."/>
            <person name="Kuwata A."/>
            <person name="Ogata H."/>
        </authorList>
    </citation>
    <scope>NUCLEOTIDE SEQUENCE</scope>
</reference>
<proteinExistence type="inferred from homology"/>
<dbReference type="OrthoDB" id="565904at2759"/>
<dbReference type="GO" id="GO:0000302">
    <property type="term" value="P:response to reactive oxygen species"/>
    <property type="evidence" value="ECO:0007669"/>
    <property type="project" value="TreeGrafter"/>
</dbReference>
<dbReference type="InterPro" id="IPR000566">
    <property type="entry name" value="Lipocln_cytosolic_FA-bd_dom"/>
</dbReference>
<evidence type="ECO:0000313" key="4">
    <source>
        <dbReference type="Proteomes" id="UP001165082"/>
    </source>
</evidence>
<feature type="domain" description="Lipocalin/cytosolic fatty-acid binding" evidence="2">
    <location>
        <begin position="1"/>
        <end position="146"/>
    </location>
</feature>
<gene>
    <name evidence="3" type="ORF">TrRE_jg1128</name>
</gene>
<name>A0A9W6ZA10_9STRA</name>
<dbReference type="PIRSF" id="PIRSF036893">
    <property type="entry name" value="Lipocalin_ApoD"/>
    <property type="match status" value="1"/>
</dbReference>
<keyword evidence="4" id="KW-1185">Reference proteome</keyword>
<dbReference type="EMBL" id="BRXZ01001771">
    <property type="protein sequence ID" value="GMH46330.1"/>
    <property type="molecule type" value="Genomic_DNA"/>
</dbReference>
<feature type="non-terminal residue" evidence="3">
    <location>
        <position position="159"/>
    </location>
</feature>
<organism evidence="3 4">
    <name type="scientific">Triparma retinervis</name>
    <dbReference type="NCBI Taxonomy" id="2557542"/>
    <lineage>
        <taxon>Eukaryota</taxon>
        <taxon>Sar</taxon>
        <taxon>Stramenopiles</taxon>
        <taxon>Ochrophyta</taxon>
        <taxon>Bolidophyceae</taxon>
        <taxon>Parmales</taxon>
        <taxon>Triparmaceae</taxon>
        <taxon>Triparma</taxon>
    </lineage>
</organism>
<feature type="non-terminal residue" evidence="3">
    <location>
        <position position="1"/>
    </location>
</feature>
<dbReference type="Pfam" id="PF08212">
    <property type="entry name" value="Lipocalin_2"/>
    <property type="match status" value="1"/>
</dbReference>
<protein>
    <recommendedName>
        <fullName evidence="2">Lipocalin/cytosolic fatty-acid binding domain-containing protein</fullName>
    </recommendedName>
</protein>
<evidence type="ECO:0000256" key="1">
    <source>
        <dbReference type="ARBA" id="ARBA00006889"/>
    </source>
</evidence>
<sequence length="159" mass="17615">KWYEVEKSSQFASIFERNGFCITAEYTVDLDGTVKVDNAFLKGGPDGDENDAIATAKQIEGARLGVSFFLPKFDFSYQSYNVLSLNGEKEDGYDAALVYSCDTKLGLIKTESMWVLSRTPSMSDSAITSFYDEARAMGIDVDNLDMIRNDITGCYDPAL</sequence>
<accession>A0A9W6ZA10</accession>
<dbReference type="AlphaFoldDB" id="A0A9W6ZA10"/>
<dbReference type="GO" id="GO:0006629">
    <property type="term" value="P:lipid metabolic process"/>
    <property type="evidence" value="ECO:0007669"/>
    <property type="project" value="TreeGrafter"/>
</dbReference>
<dbReference type="InterPro" id="IPR012674">
    <property type="entry name" value="Calycin"/>
</dbReference>
<evidence type="ECO:0000259" key="2">
    <source>
        <dbReference type="Pfam" id="PF08212"/>
    </source>
</evidence>
<dbReference type="Proteomes" id="UP001165082">
    <property type="component" value="Unassembled WGS sequence"/>
</dbReference>
<evidence type="ECO:0000313" key="3">
    <source>
        <dbReference type="EMBL" id="GMH46330.1"/>
    </source>
</evidence>
<dbReference type="PANTHER" id="PTHR10612">
    <property type="entry name" value="APOLIPOPROTEIN D"/>
    <property type="match status" value="1"/>
</dbReference>
<dbReference type="GO" id="GO:0005737">
    <property type="term" value="C:cytoplasm"/>
    <property type="evidence" value="ECO:0007669"/>
    <property type="project" value="TreeGrafter"/>
</dbReference>
<comment type="similarity">
    <text evidence="1">Belongs to the calycin superfamily. Lipocalin family.</text>
</comment>
<dbReference type="Gene3D" id="2.40.128.20">
    <property type="match status" value="1"/>
</dbReference>